<feature type="domain" description="ABC transmembrane type-1" evidence="12">
    <location>
        <begin position="194"/>
        <end position="277"/>
    </location>
</feature>
<dbReference type="PROSITE" id="PS00211">
    <property type="entry name" value="ABC_TRANSPORTER_1"/>
    <property type="match status" value="1"/>
</dbReference>
<dbReference type="InterPro" id="IPR011527">
    <property type="entry name" value="ABC1_TM_dom"/>
</dbReference>
<comment type="similarity">
    <text evidence="2">Belongs to the ABC transporter superfamily. ABCB family. Multidrug resistance exporter (TC 3.A.1.201) subfamily.</text>
</comment>
<keyword evidence="3" id="KW-0813">Transport</keyword>
<evidence type="ECO:0000256" key="6">
    <source>
        <dbReference type="ARBA" id="ARBA00022840"/>
    </source>
</evidence>
<evidence type="ECO:0000256" key="2">
    <source>
        <dbReference type="ARBA" id="ARBA00007577"/>
    </source>
</evidence>
<feature type="transmembrane region" description="Helical" evidence="10">
    <location>
        <begin position="660"/>
        <end position="678"/>
    </location>
</feature>
<feature type="domain" description="ABC transporter" evidence="11">
    <location>
        <begin position="331"/>
        <end position="542"/>
    </location>
</feature>
<evidence type="ECO:0000259" key="11">
    <source>
        <dbReference type="PROSITE" id="PS50893"/>
    </source>
</evidence>
<dbReference type="InterPro" id="IPR003593">
    <property type="entry name" value="AAA+_ATPase"/>
</dbReference>
<feature type="domain" description="ABC transmembrane type-1" evidence="12">
    <location>
        <begin position="626"/>
        <end position="831"/>
    </location>
</feature>
<dbReference type="SUPFAM" id="SSF52540">
    <property type="entry name" value="P-loop containing nucleoside triphosphate hydrolases"/>
    <property type="match status" value="2"/>
</dbReference>
<sequence>MPRNPDVITDNITPEHKKEMKEAQNDVNRVQNGSVLLNTNDEDDDTSITARNSTGTDIIVEQGDDICPQVSVDIPETDNTISYDEVNRNKSDGERDTIQNKEDTSSTSGSDDSVADEITLHTHDSELLDVLTIDKPKPVSFFKIFQFADCIDYLLMLTGLIGALGMGSLIPINFIIYGKVIDLMIDAAILKQGDILAIQIGLGDKFAKTLEWTATFMAGYIIGFIEGWKLTLVILAILPLLGVVVTLFTKIIRKLTQAETESYAKAGAIAEEIFLGLLIGTTSVGHAVPYLETLSAARGAAAKVFNIIDQKSEIESSSPKGISLKRVNGTVEFHDVVFSYPTRKSVKVLNGMSFTLTAGQTMAVVGSSGCGKSTIIQLIQRFYDPDEGKEPVLFSATISENIRMGNLELTQMEVERAAKQANVHEFVMSLPKKYETLIGEHGGQLSGGQKQRIAIARALVRNPKVLLLDEATSALDTQSESIVQEALNKVSEGRTTLIIAHRLSTIKSADIIISLEAGRVVEQGNHYELMSEEGLYYSLVIEDAKLPAPSIRRILNLNASEKAKLIMGCLGATLMGASTPVFSVVLSNVLGNFATSNRTALMADAVFLACMFIVIGVVSALGVWAQEIGWFDDPHNQVGSLCSRLSNDAAQIQGAAGQQFGMLIQAITNMGTAIVIAFFYGPKLAGVIFIFIPLMFAAGIVQGKMVQDSTRGSLQDLDESAQASICVASEAVDNIRTVAALTREHYFQQKYEKKLNNMYRKVRKNAFMFGTFYAISQSIIFFSYAATFSYGGVLIEKGEMEFHIVFRVFACLIFGSMSLGRALSWMPDYNKAKIAAAKIFNLLDREPKINRTGMEDVVPSIDNKDLSSLSLPWLRGQMGLVAQEPVLFDLTIRENITYGDNSRDVHMDEIIAAARLANIHSFIENLPLLVQEALDKARCGRTTLVIAHRLSTIKDADVIVVIHNGRVVEEGTHKQLMRRRAFYYGLHRAQKCMRRCWKSQKSNGTV</sequence>
<feature type="transmembrane region" description="Helical" evidence="10">
    <location>
        <begin position="684"/>
        <end position="701"/>
    </location>
</feature>
<evidence type="ECO:0000313" key="13">
    <source>
        <dbReference type="EMBL" id="KAK2150852.1"/>
    </source>
</evidence>
<dbReference type="InterPro" id="IPR036640">
    <property type="entry name" value="ABC1_TM_sf"/>
</dbReference>
<feature type="transmembrane region" description="Helical" evidence="10">
    <location>
        <begin position="565"/>
        <end position="585"/>
    </location>
</feature>
<evidence type="ECO:0000256" key="7">
    <source>
        <dbReference type="ARBA" id="ARBA00022989"/>
    </source>
</evidence>
<evidence type="ECO:0000256" key="10">
    <source>
        <dbReference type="SAM" id="Phobius"/>
    </source>
</evidence>
<dbReference type="Pfam" id="PF00664">
    <property type="entry name" value="ABC_membrane"/>
    <property type="match status" value="2"/>
</dbReference>
<dbReference type="PANTHER" id="PTHR43394">
    <property type="entry name" value="ATP-DEPENDENT PERMEASE MDL1, MITOCHONDRIAL"/>
    <property type="match status" value="1"/>
</dbReference>
<protein>
    <submittedName>
        <fullName evidence="13">Uncharacterized protein</fullName>
    </submittedName>
</protein>
<evidence type="ECO:0000313" key="14">
    <source>
        <dbReference type="Proteomes" id="UP001208570"/>
    </source>
</evidence>
<dbReference type="Pfam" id="PF00005">
    <property type="entry name" value="ABC_tran"/>
    <property type="match status" value="1"/>
</dbReference>
<keyword evidence="6" id="KW-0067">ATP-binding</keyword>
<dbReference type="SUPFAM" id="SSF90123">
    <property type="entry name" value="ABC transporter transmembrane region"/>
    <property type="match status" value="2"/>
</dbReference>
<keyword evidence="8 10" id="KW-0472">Membrane</keyword>
<dbReference type="AlphaFoldDB" id="A0AAD9JCW1"/>
<evidence type="ECO:0000259" key="12">
    <source>
        <dbReference type="PROSITE" id="PS50929"/>
    </source>
</evidence>
<proteinExistence type="inferred from homology"/>
<evidence type="ECO:0000256" key="1">
    <source>
        <dbReference type="ARBA" id="ARBA00004141"/>
    </source>
</evidence>
<name>A0AAD9JCW1_9ANNE</name>
<dbReference type="GO" id="GO:0016887">
    <property type="term" value="F:ATP hydrolysis activity"/>
    <property type="evidence" value="ECO:0007669"/>
    <property type="project" value="InterPro"/>
</dbReference>
<keyword evidence="7 10" id="KW-1133">Transmembrane helix</keyword>
<dbReference type="GO" id="GO:0015421">
    <property type="term" value="F:ABC-type oligopeptide transporter activity"/>
    <property type="evidence" value="ECO:0007669"/>
    <property type="project" value="TreeGrafter"/>
</dbReference>
<evidence type="ECO:0000256" key="9">
    <source>
        <dbReference type="SAM" id="MobiDB-lite"/>
    </source>
</evidence>
<dbReference type="CDD" id="cd18578">
    <property type="entry name" value="ABC_6TM_Pgp_ABCB1_D2_like"/>
    <property type="match status" value="1"/>
</dbReference>
<dbReference type="InterPro" id="IPR017871">
    <property type="entry name" value="ABC_transporter-like_CS"/>
</dbReference>
<evidence type="ECO:0000256" key="3">
    <source>
        <dbReference type="ARBA" id="ARBA00022448"/>
    </source>
</evidence>
<dbReference type="FunFam" id="3.40.50.300:FF:000604">
    <property type="entry name" value="ABC transporter B family member 28"/>
    <property type="match status" value="1"/>
</dbReference>
<dbReference type="Proteomes" id="UP001208570">
    <property type="component" value="Unassembled WGS sequence"/>
</dbReference>
<dbReference type="InterPro" id="IPR039421">
    <property type="entry name" value="Type_1_exporter"/>
</dbReference>
<feature type="transmembrane region" description="Helical" evidence="10">
    <location>
        <begin position="153"/>
        <end position="176"/>
    </location>
</feature>
<comment type="subcellular location">
    <subcellularLocation>
        <location evidence="1">Membrane</location>
        <topology evidence="1">Multi-pass membrane protein</topology>
    </subcellularLocation>
</comment>
<keyword evidence="5" id="KW-0547">Nucleotide-binding</keyword>
<dbReference type="EMBL" id="JAODUP010000385">
    <property type="protein sequence ID" value="KAK2150852.1"/>
    <property type="molecule type" value="Genomic_DNA"/>
</dbReference>
<feature type="region of interest" description="Disordered" evidence="9">
    <location>
        <begin position="84"/>
        <end position="113"/>
    </location>
</feature>
<dbReference type="InterPro" id="IPR003439">
    <property type="entry name" value="ABC_transporter-like_ATP-bd"/>
</dbReference>
<feature type="transmembrane region" description="Helical" evidence="10">
    <location>
        <begin position="605"/>
        <end position="625"/>
    </location>
</feature>
<comment type="caution">
    <text evidence="13">The sequence shown here is derived from an EMBL/GenBank/DDBJ whole genome shotgun (WGS) entry which is preliminary data.</text>
</comment>
<dbReference type="Gene3D" id="1.20.1560.10">
    <property type="entry name" value="ABC transporter type 1, transmembrane domain"/>
    <property type="match status" value="3"/>
</dbReference>
<dbReference type="PROSITE" id="PS50893">
    <property type="entry name" value="ABC_TRANSPORTER_2"/>
    <property type="match status" value="1"/>
</dbReference>
<keyword evidence="4 10" id="KW-0812">Transmembrane</keyword>
<gene>
    <name evidence="13" type="ORF">LSH36_385g01042</name>
</gene>
<evidence type="ECO:0000256" key="4">
    <source>
        <dbReference type="ARBA" id="ARBA00022692"/>
    </source>
</evidence>
<feature type="transmembrane region" description="Helical" evidence="10">
    <location>
        <begin position="227"/>
        <end position="248"/>
    </location>
</feature>
<feature type="transmembrane region" description="Helical" evidence="10">
    <location>
        <begin position="766"/>
        <end position="784"/>
    </location>
</feature>
<evidence type="ECO:0000256" key="8">
    <source>
        <dbReference type="ARBA" id="ARBA00023136"/>
    </source>
</evidence>
<evidence type="ECO:0000256" key="5">
    <source>
        <dbReference type="ARBA" id="ARBA00022741"/>
    </source>
</evidence>
<dbReference type="InterPro" id="IPR027417">
    <property type="entry name" value="P-loop_NTPase"/>
</dbReference>
<feature type="transmembrane region" description="Helical" evidence="10">
    <location>
        <begin position="804"/>
        <end position="823"/>
    </location>
</feature>
<dbReference type="PANTHER" id="PTHR43394:SF27">
    <property type="entry name" value="ATP-DEPENDENT TRANSLOCASE ABCB1-LIKE"/>
    <property type="match status" value="1"/>
</dbReference>
<dbReference type="SMART" id="SM00382">
    <property type="entry name" value="AAA"/>
    <property type="match status" value="1"/>
</dbReference>
<accession>A0AAD9JCW1</accession>
<dbReference type="CDD" id="cd03249">
    <property type="entry name" value="ABC_MTABC3_MDL1_MDL2"/>
    <property type="match status" value="1"/>
</dbReference>
<dbReference type="PROSITE" id="PS50929">
    <property type="entry name" value="ABC_TM1F"/>
    <property type="match status" value="2"/>
</dbReference>
<dbReference type="GO" id="GO:0005743">
    <property type="term" value="C:mitochondrial inner membrane"/>
    <property type="evidence" value="ECO:0007669"/>
    <property type="project" value="TreeGrafter"/>
</dbReference>
<dbReference type="GO" id="GO:0005524">
    <property type="term" value="F:ATP binding"/>
    <property type="evidence" value="ECO:0007669"/>
    <property type="project" value="UniProtKB-KW"/>
</dbReference>
<organism evidence="13 14">
    <name type="scientific">Paralvinella palmiformis</name>
    <dbReference type="NCBI Taxonomy" id="53620"/>
    <lineage>
        <taxon>Eukaryota</taxon>
        <taxon>Metazoa</taxon>
        <taxon>Spiralia</taxon>
        <taxon>Lophotrochozoa</taxon>
        <taxon>Annelida</taxon>
        <taxon>Polychaeta</taxon>
        <taxon>Sedentaria</taxon>
        <taxon>Canalipalpata</taxon>
        <taxon>Terebellida</taxon>
        <taxon>Terebelliformia</taxon>
        <taxon>Alvinellidae</taxon>
        <taxon>Paralvinella</taxon>
    </lineage>
</organism>
<reference evidence="13" key="1">
    <citation type="journal article" date="2023" name="Mol. Biol. Evol.">
        <title>Third-Generation Sequencing Reveals the Adaptive Role of the Epigenome in Three Deep-Sea Polychaetes.</title>
        <authorList>
            <person name="Perez M."/>
            <person name="Aroh O."/>
            <person name="Sun Y."/>
            <person name="Lan Y."/>
            <person name="Juniper S.K."/>
            <person name="Young C.R."/>
            <person name="Angers B."/>
            <person name="Qian P.Y."/>
        </authorList>
    </citation>
    <scope>NUCLEOTIDE SEQUENCE</scope>
    <source>
        <strain evidence="13">P08H-3</strain>
    </source>
</reference>
<dbReference type="Gene3D" id="3.40.50.300">
    <property type="entry name" value="P-loop containing nucleotide triphosphate hydrolases"/>
    <property type="match status" value="4"/>
</dbReference>
<dbReference type="GO" id="GO:0090374">
    <property type="term" value="P:oligopeptide export from mitochondrion"/>
    <property type="evidence" value="ECO:0007669"/>
    <property type="project" value="TreeGrafter"/>
</dbReference>
<feature type="compositionally biased region" description="Basic and acidic residues" evidence="9">
    <location>
        <begin position="85"/>
        <end position="104"/>
    </location>
</feature>
<keyword evidence="14" id="KW-1185">Reference proteome</keyword>